<evidence type="ECO:0000313" key="1">
    <source>
        <dbReference type="EMBL" id="UOR11062.1"/>
    </source>
</evidence>
<organism evidence="1 2">
    <name type="scientific">Halobacillus amylolyticus</name>
    <dbReference type="NCBI Taxonomy" id="2932259"/>
    <lineage>
        <taxon>Bacteria</taxon>
        <taxon>Bacillati</taxon>
        <taxon>Bacillota</taxon>
        <taxon>Bacilli</taxon>
        <taxon>Bacillales</taxon>
        <taxon>Bacillaceae</taxon>
        <taxon>Halobacillus</taxon>
    </lineage>
</organism>
<gene>
    <name evidence="1" type="ORF">MUO15_15880</name>
</gene>
<reference evidence="1" key="1">
    <citation type="submission" date="2022-04" db="EMBL/GenBank/DDBJ databases">
        <title>Halobacillus sp. isolated from saltern.</title>
        <authorList>
            <person name="Won M."/>
            <person name="Lee C.-M."/>
            <person name="Woen H.-Y."/>
            <person name="Kwon S.-W."/>
        </authorList>
    </citation>
    <scope>NUCLEOTIDE SEQUENCE</scope>
    <source>
        <strain evidence="1">SSHM10-5</strain>
    </source>
</reference>
<keyword evidence="2" id="KW-1185">Reference proteome</keyword>
<dbReference type="Proteomes" id="UP000830326">
    <property type="component" value="Chromosome"/>
</dbReference>
<dbReference type="RefSeq" id="WP_245030661.1">
    <property type="nucleotide sequence ID" value="NZ_CP095075.1"/>
</dbReference>
<dbReference type="InterPro" id="IPR007362">
    <property type="entry name" value="DUF429"/>
</dbReference>
<proteinExistence type="predicted"/>
<name>A0ABY4H8E7_9BACI</name>
<evidence type="ECO:0000313" key="2">
    <source>
        <dbReference type="Proteomes" id="UP000830326"/>
    </source>
</evidence>
<dbReference type="Pfam" id="PF04250">
    <property type="entry name" value="DUF429"/>
    <property type="match status" value="1"/>
</dbReference>
<dbReference type="EMBL" id="CP095075">
    <property type="protein sequence ID" value="UOR11062.1"/>
    <property type="molecule type" value="Genomic_DNA"/>
</dbReference>
<sequence>MKIVGIDLSGPSNHKDTAVAVFDDQGDTLYLDQLLNTASDQDILSLITNLSAEEQVVVGIDAPLSYEDGGGDRKLEKELRQFTKELGMKSGSIMPPTLTKMIYITARGMKLASLLNHHVNVKVIEVHPGATLAARIPQDEGREHSLFYKRSPESADWIANWMMTFGLRGMQVNLLQTSHLIDACAAAIAAWGYGSPNRNPIWSYDANPPHHPYPFSC</sequence>
<accession>A0ABY4H8E7</accession>
<protein>
    <submittedName>
        <fullName evidence="1">DUF429 domain-containing protein</fullName>
    </submittedName>
</protein>